<dbReference type="EMBL" id="CAFAAJ010000044">
    <property type="protein sequence ID" value="CAB4799658.1"/>
    <property type="molecule type" value="Genomic_DNA"/>
</dbReference>
<gene>
    <name evidence="2" type="ORF">UFOPK3001_00873</name>
    <name evidence="3" type="ORF">UFOPK3954_01129</name>
</gene>
<keyword evidence="1" id="KW-1133">Transmembrane helix</keyword>
<feature type="transmembrane region" description="Helical" evidence="1">
    <location>
        <begin position="229"/>
        <end position="246"/>
    </location>
</feature>
<organism evidence="3">
    <name type="scientific">freshwater metagenome</name>
    <dbReference type="NCBI Taxonomy" id="449393"/>
    <lineage>
        <taxon>unclassified sequences</taxon>
        <taxon>metagenomes</taxon>
        <taxon>ecological metagenomes</taxon>
    </lineage>
</organism>
<proteinExistence type="predicted"/>
<dbReference type="AlphaFoldDB" id="A0A6J7NDC3"/>
<feature type="transmembrane region" description="Helical" evidence="1">
    <location>
        <begin position="181"/>
        <end position="196"/>
    </location>
</feature>
<dbReference type="PANTHER" id="PTHR38454:SF1">
    <property type="entry name" value="INTEGRAL MEMBRANE PROTEIN"/>
    <property type="match status" value="1"/>
</dbReference>
<keyword evidence="1" id="KW-0472">Membrane</keyword>
<dbReference type="PANTHER" id="PTHR38454">
    <property type="entry name" value="INTEGRAL MEMBRANE PROTEIN-RELATED"/>
    <property type="match status" value="1"/>
</dbReference>
<feature type="transmembrane region" description="Helical" evidence="1">
    <location>
        <begin position="367"/>
        <end position="385"/>
    </location>
</feature>
<feature type="transmembrane region" description="Helical" evidence="1">
    <location>
        <begin position="330"/>
        <end position="347"/>
    </location>
</feature>
<evidence type="ECO:0000256" key="1">
    <source>
        <dbReference type="SAM" id="Phobius"/>
    </source>
</evidence>
<keyword evidence="1" id="KW-0812">Transmembrane</keyword>
<sequence length="783" mass="85141">MLVMTRQHEEWIRRHRIVLGLSATLLFVTLPFLEVVIGAKTAMFGDINAAHLPRYSAVWDSIRNGNSPFWSGRILGGYNVLGAGQSAVFYPPNFLFDTFSPAVAYRFWMLLHLWLLAGGFFAWSWHRWHSVLAATTTGIAGTLNGFVIYHLIHMPFTAALAWVPWVMLTLDLVLERRGKQRMVALALLIACLSVTGHPQMLWLTLVAVGVTTLVRLARRKPDTRAASRVAGAVLLGLGLSAVQLIPQTQFAQSSVRSDATRAYVLDHSAAPRHLLTLVAPNILGGADAGPAWSADWTDSEIQHEVANYLGIALAMFAVIAAIRHWRDRRVIALLVAAAIGLLMAVAGQSPIGHLLYRVVPFASNFRAWSRHIVLVNIAVAMLAGLGLREVARTPRRWFVPTLVGSAVFAAVLIPTSLVPGVRRQFLSGGEGVAARVIPLAFLLVIPLVLGFRRKGGTLTGALLVGLCTLDVTMFTVSAPWRNDALSRSEVEWVYGSSVPLIGTPFDAAGGVDRWVNDSSTIWELMLPNRAPAATGYDPLLQKDFARVFGSLNEGGFPLTQEIWSGTWLPDVLRVTTFYGRRAVPSSSRWTQFGRPTAGFRQWSYTPRLPETYLVGSVRLGSLANARERLLDRTTPLTGLAYVDTSTVRNDEVGLFGGLNTSGLSGTVDGGSMDEGGQGRWAVTAERASLFVTSYAWMEGWTAKVDGRAVPVARTNGLVLGVPVPAGQHEVSLSFTPKGWVAGRNLSLAAATALTLMLLSGTTLVRRWTGWITKRARGTRSTTC</sequence>
<feature type="transmembrane region" description="Helical" evidence="1">
    <location>
        <begin position="103"/>
        <end position="123"/>
    </location>
</feature>
<dbReference type="EMBL" id="CAFBON010000105">
    <property type="protein sequence ID" value="CAB4990488.1"/>
    <property type="molecule type" value="Genomic_DNA"/>
</dbReference>
<dbReference type="Pfam" id="PF09586">
    <property type="entry name" value="YfhO"/>
    <property type="match status" value="1"/>
</dbReference>
<feature type="transmembrane region" description="Helical" evidence="1">
    <location>
        <begin position="305"/>
        <end position="323"/>
    </location>
</feature>
<name>A0A6J7NDC3_9ZZZZ</name>
<feature type="transmembrane region" description="Helical" evidence="1">
    <location>
        <begin position="432"/>
        <end position="451"/>
    </location>
</feature>
<accession>A0A6J7NDC3</accession>
<reference evidence="3" key="1">
    <citation type="submission" date="2020-05" db="EMBL/GenBank/DDBJ databases">
        <authorList>
            <person name="Chiriac C."/>
            <person name="Salcher M."/>
            <person name="Ghai R."/>
            <person name="Kavagutti S V."/>
        </authorList>
    </citation>
    <scope>NUCLEOTIDE SEQUENCE</scope>
</reference>
<protein>
    <submittedName>
        <fullName evidence="3">Unannotated protein</fullName>
    </submittedName>
</protein>
<feature type="transmembrane region" description="Helical" evidence="1">
    <location>
        <begin position="458"/>
        <end position="480"/>
    </location>
</feature>
<dbReference type="InterPro" id="IPR018580">
    <property type="entry name" value="Uncharacterised_YfhO"/>
</dbReference>
<feature type="transmembrane region" description="Helical" evidence="1">
    <location>
        <begin position="397"/>
        <end position="420"/>
    </location>
</feature>
<evidence type="ECO:0000313" key="3">
    <source>
        <dbReference type="EMBL" id="CAB4990488.1"/>
    </source>
</evidence>
<evidence type="ECO:0000313" key="2">
    <source>
        <dbReference type="EMBL" id="CAB4799658.1"/>
    </source>
</evidence>